<dbReference type="EMBL" id="CABVHF010000001">
    <property type="protein sequence ID" value="VVM37003.1"/>
    <property type="molecule type" value="Genomic_DNA"/>
</dbReference>
<feature type="transmembrane region" description="Helical" evidence="1">
    <location>
        <begin position="18"/>
        <end position="40"/>
    </location>
</feature>
<dbReference type="RefSeq" id="WP_150568861.1">
    <property type="nucleotide sequence ID" value="NZ_CABVHF010000001.1"/>
</dbReference>
<keyword evidence="1" id="KW-0812">Transmembrane</keyword>
<sequence>MSICLAITDADWALTKDVFSVIGTVFTAIGVVAAGIYGFLGLKTWRRQNKGTADHELSRRVLIDLYRLRDCISQVRNPVMLGNEGGSGEDDPKDLTFPQKSHRNMVRAYTNRFAPLAEIRARLNTALLESEAVWDKELKARCEAIFKLQHELFTYIHFYLVTRNPDEREGRVLSFQAALEKRRDVMYDVPLEGDDEFKKELDAALSHVEDYLRPKLIR</sequence>
<name>A0A5E6P179_PSEFL</name>
<gene>
    <name evidence="2" type="ORF">PS631_00081</name>
</gene>
<dbReference type="AlphaFoldDB" id="A0A5E6P179"/>
<reference evidence="2 3" key="1">
    <citation type="submission" date="2019-09" db="EMBL/GenBank/DDBJ databases">
        <authorList>
            <person name="Chandra G."/>
            <person name="Truman W A."/>
        </authorList>
    </citation>
    <scope>NUCLEOTIDE SEQUENCE [LARGE SCALE GENOMIC DNA]</scope>
    <source>
        <strain evidence="2">PS631</strain>
    </source>
</reference>
<keyword evidence="1" id="KW-0472">Membrane</keyword>
<evidence type="ECO:0000313" key="2">
    <source>
        <dbReference type="EMBL" id="VVM37003.1"/>
    </source>
</evidence>
<evidence type="ECO:0000313" key="3">
    <source>
        <dbReference type="Proteomes" id="UP000399692"/>
    </source>
</evidence>
<organism evidence="2 3">
    <name type="scientific">Pseudomonas fluorescens</name>
    <dbReference type="NCBI Taxonomy" id="294"/>
    <lineage>
        <taxon>Bacteria</taxon>
        <taxon>Pseudomonadati</taxon>
        <taxon>Pseudomonadota</taxon>
        <taxon>Gammaproteobacteria</taxon>
        <taxon>Pseudomonadales</taxon>
        <taxon>Pseudomonadaceae</taxon>
        <taxon>Pseudomonas</taxon>
    </lineage>
</organism>
<dbReference type="OrthoDB" id="6119095at2"/>
<proteinExistence type="predicted"/>
<accession>A0A5E6P179</accession>
<evidence type="ECO:0000256" key="1">
    <source>
        <dbReference type="SAM" id="Phobius"/>
    </source>
</evidence>
<dbReference type="Proteomes" id="UP000399692">
    <property type="component" value="Unassembled WGS sequence"/>
</dbReference>
<protein>
    <submittedName>
        <fullName evidence="2">Uncharacterized protein</fullName>
    </submittedName>
</protein>
<keyword evidence="1" id="KW-1133">Transmembrane helix</keyword>